<protein>
    <recommendedName>
        <fullName evidence="3">HEAT repeat domain-containing protein</fullName>
    </recommendedName>
</protein>
<dbReference type="AlphaFoldDB" id="A0A2G1XFN0"/>
<accession>A0A2G1XFN0</accession>
<dbReference type="OrthoDB" id="4196914at2"/>
<evidence type="ECO:0000313" key="2">
    <source>
        <dbReference type="Proteomes" id="UP000222531"/>
    </source>
</evidence>
<evidence type="ECO:0000313" key="1">
    <source>
        <dbReference type="EMBL" id="PHQ50038.1"/>
    </source>
</evidence>
<evidence type="ECO:0008006" key="3">
    <source>
        <dbReference type="Google" id="ProtNLM"/>
    </source>
</evidence>
<reference evidence="1 2" key="1">
    <citation type="journal article" date="2017" name="Biochemistry">
        <title>Identification of the Biosynthetic Pathway for the Antibiotic Bicyclomycin.</title>
        <authorList>
            <person name="Patteson J."/>
            <person name="Cai W."/>
            <person name="Johnson R.A."/>
            <person name="Santa Maria K."/>
            <person name="Li B."/>
        </authorList>
    </citation>
    <scope>NUCLEOTIDE SEQUENCE [LARGE SCALE GENOMIC DNA]</scope>
    <source>
        <strain evidence="1 2">ATCC 21532</strain>
    </source>
</reference>
<gene>
    <name evidence="1" type="ORF">BLA24_20740</name>
</gene>
<dbReference type="EMBL" id="NHZO01000151">
    <property type="protein sequence ID" value="PHQ50038.1"/>
    <property type="molecule type" value="Genomic_DNA"/>
</dbReference>
<comment type="caution">
    <text evidence="1">The sequence shown here is derived from an EMBL/GenBank/DDBJ whole genome shotgun (WGS) entry which is preliminary data.</text>
</comment>
<sequence>MARIDTLLGVDFDGRAVDDPYDVVDEGLDDPRHRERVPGLVALMHDSAASDHDRLTACIALLTWGEAAGHEAVVAGAADPKKAAWYDSCIDRKFSVDNTFGHIARAMASYGSSGMCEEKGTQAGRVEAVRALIRIADTEYFDEQLEWAVASCAEEPGVVDDVEDVIQRGVLRLSGDTRVIGFDLATQLVDLACAVSDADPRRAMRLAAEVLFVAPSDRALKHAEAIASRADGPDEELFAGHLRSVGAALHSFVKIRQNASAARTPTATDRTATA</sequence>
<proteinExistence type="predicted"/>
<keyword evidence="2" id="KW-1185">Reference proteome</keyword>
<organism evidence="1 2">
    <name type="scientific">Streptomyces cinnamoneus</name>
    <name type="common">Streptoverticillium cinnamoneum</name>
    <dbReference type="NCBI Taxonomy" id="53446"/>
    <lineage>
        <taxon>Bacteria</taxon>
        <taxon>Bacillati</taxon>
        <taxon>Actinomycetota</taxon>
        <taxon>Actinomycetes</taxon>
        <taxon>Kitasatosporales</taxon>
        <taxon>Streptomycetaceae</taxon>
        <taxon>Streptomyces</taxon>
        <taxon>Streptomyces cinnamoneus group</taxon>
    </lineage>
</organism>
<dbReference type="RefSeq" id="WP_099200525.1">
    <property type="nucleotide sequence ID" value="NZ_JBIRXA010000001.1"/>
</dbReference>
<dbReference type="Proteomes" id="UP000222531">
    <property type="component" value="Unassembled WGS sequence"/>
</dbReference>
<name>A0A2G1XFN0_STRCJ</name>